<dbReference type="AlphaFoldDB" id="A0A0E9RH12"/>
<evidence type="ECO:0000313" key="1">
    <source>
        <dbReference type="EMBL" id="JAH28097.1"/>
    </source>
</evidence>
<protein>
    <submittedName>
        <fullName evidence="1">Uncharacterized protein</fullName>
    </submittedName>
</protein>
<dbReference type="EMBL" id="GBXM01080480">
    <property type="protein sequence ID" value="JAH28097.1"/>
    <property type="molecule type" value="Transcribed_RNA"/>
</dbReference>
<organism evidence="1">
    <name type="scientific">Anguilla anguilla</name>
    <name type="common">European freshwater eel</name>
    <name type="synonym">Muraena anguilla</name>
    <dbReference type="NCBI Taxonomy" id="7936"/>
    <lineage>
        <taxon>Eukaryota</taxon>
        <taxon>Metazoa</taxon>
        <taxon>Chordata</taxon>
        <taxon>Craniata</taxon>
        <taxon>Vertebrata</taxon>
        <taxon>Euteleostomi</taxon>
        <taxon>Actinopterygii</taxon>
        <taxon>Neopterygii</taxon>
        <taxon>Teleostei</taxon>
        <taxon>Anguilliformes</taxon>
        <taxon>Anguillidae</taxon>
        <taxon>Anguilla</taxon>
    </lineage>
</organism>
<reference evidence="1" key="2">
    <citation type="journal article" date="2015" name="Fish Shellfish Immunol.">
        <title>Early steps in the European eel (Anguilla anguilla)-Vibrio vulnificus interaction in the gills: Role of the RtxA13 toxin.</title>
        <authorList>
            <person name="Callol A."/>
            <person name="Pajuelo D."/>
            <person name="Ebbesson L."/>
            <person name="Teles M."/>
            <person name="MacKenzie S."/>
            <person name="Amaro C."/>
        </authorList>
    </citation>
    <scope>NUCLEOTIDE SEQUENCE</scope>
</reference>
<sequence>MLLLNERLIFMLPELEATKLEYNTMTKHLFIICEDIFRVYYF</sequence>
<name>A0A0E9RH12_ANGAN</name>
<reference evidence="1" key="1">
    <citation type="submission" date="2014-11" db="EMBL/GenBank/DDBJ databases">
        <authorList>
            <person name="Amaro Gonzalez C."/>
        </authorList>
    </citation>
    <scope>NUCLEOTIDE SEQUENCE</scope>
</reference>
<proteinExistence type="predicted"/>
<accession>A0A0E9RH12</accession>